<evidence type="ECO:0000313" key="6">
    <source>
        <dbReference type="EMBL" id="KIY62850.1"/>
    </source>
</evidence>
<evidence type="ECO:0000313" key="7">
    <source>
        <dbReference type="Proteomes" id="UP000054007"/>
    </source>
</evidence>
<protein>
    <recommendedName>
        <fullName evidence="5">MYND-type domain-containing protein</fullName>
    </recommendedName>
</protein>
<dbReference type="OrthoDB" id="5231159at2759"/>
<dbReference type="Proteomes" id="UP000054007">
    <property type="component" value="Unassembled WGS sequence"/>
</dbReference>
<dbReference type="SUPFAM" id="SSF144232">
    <property type="entry name" value="HIT/MYND zinc finger-like"/>
    <property type="match status" value="1"/>
</dbReference>
<keyword evidence="1" id="KW-0479">Metal-binding</keyword>
<feature type="domain" description="MYND-type" evidence="5">
    <location>
        <begin position="457"/>
        <end position="500"/>
    </location>
</feature>
<dbReference type="STRING" id="1314674.A0A0D7AY01"/>
<dbReference type="GO" id="GO:0008270">
    <property type="term" value="F:zinc ion binding"/>
    <property type="evidence" value="ECO:0007669"/>
    <property type="project" value="UniProtKB-KW"/>
</dbReference>
<reference evidence="6 7" key="1">
    <citation type="journal article" date="2015" name="Fungal Genet. Biol.">
        <title>Evolution of novel wood decay mechanisms in Agaricales revealed by the genome sequences of Fistulina hepatica and Cylindrobasidium torrendii.</title>
        <authorList>
            <person name="Floudas D."/>
            <person name="Held B.W."/>
            <person name="Riley R."/>
            <person name="Nagy L.G."/>
            <person name="Koehler G."/>
            <person name="Ransdell A.S."/>
            <person name="Younus H."/>
            <person name="Chow J."/>
            <person name="Chiniquy J."/>
            <person name="Lipzen A."/>
            <person name="Tritt A."/>
            <person name="Sun H."/>
            <person name="Haridas S."/>
            <person name="LaButti K."/>
            <person name="Ohm R.A."/>
            <person name="Kues U."/>
            <person name="Blanchette R.A."/>
            <person name="Grigoriev I.V."/>
            <person name="Minto R.E."/>
            <person name="Hibbett D.S."/>
        </authorList>
    </citation>
    <scope>NUCLEOTIDE SEQUENCE [LARGE SCALE GENOMIC DNA]</scope>
    <source>
        <strain evidence="6 7">FP15055 ss-10</strain>
    </source>
</reference>
<evidence type="ECO:0000259" key="5">
    <source>
        <dbReference type="PROSITE" id="PS50865"/>
    </source>
</evidence>
<evidence type="ECO:0000256" key="3">
    <source>
        <dbReference type="ARBA" id="ARBA00022833"/>
    </source>
</evidence>
<dbReference type="AlphaFoldDB" id="A0A0D7AY01"/>
<evidence type="ECO:0000256" key="1">
    <source>
        <dbReference type="ARBA" id="ARBA00022723"/>
    </source>
</evidence>
<keyword evidence="3" id="KW-0862">Zinc</keyword>
<dbReference type="Gene3D" id="6.10.140.2220">
    <property type="match status" value="1"/>
</dbReference>
<keyword evidence="2 4" id="KW-0863">Zinc-finger</keyword>
<keyword evidence="7" id="KW-1185">Reference proteome</keyword>
<sequence>MPKPFSDISISLERAYLILIRVFEVKALKNGDVDALNDFVVLAESNFLSGRWSDIDKLLAVFLSSTNLEKASLLLASDGMLEHDERVQAHRLLSGAHMACYIWSNPAGLIYGPHRQPVTQLRHYLRRVLSWISLIFEHHTSELLGDDAMKHAAHVLDKVVYKDQGYRDVLSERMYADFLRNVFSVWLSTIKSNTPRAEESVYVLCNAFIHILSRKEDRGRDISLKDVLSQGFSLHVESHADEVAQALVNALLFRGFISDIGNPERPVLMKWQPLLDAVASLLVYPQSFHALLRSNVALAIAGYVRRLSRGEFEQDQNMASWTDTCASACTSASQIVCGPRVAMQMLEARIFPSLIQLDDTIRITAPPYMVWGPLYTSPGELSTHIAMTLEMLCGYARIPSFLSVFRRSFAVVDRMLASGKIVLSSAVLERLQEIRTAFDFMSGLWPQLKHEIVRCSNPTCPPRRMSVDEVRRCGGCKMAHYCSVECQRQHWKVGDHREHCSRLREVSLTVSPYQPLNSIDLSALYYFCLMRDAFFTGHWEYLKKTQYDCMTIDLVDLIIADQIRGNIAGYYRFRKHDLSHWDELERRRAPGDTACICIGANGWPLEITSLDRVKRMCVEVQYFGQRKYGS</sequence>
<evidence type="ECO:0000256" key="2">
    <source>
        <dbReference type="ARBA" id="ARBA00022771"/>
    </source>
</evidence>
<dbReference type="InterPro" id="IPR002893">
    <property type="entry name" value="Znf_MYND"/>
</dbReference>
<dbReference type="PROSITE" id="PS50865">
    <property type="entry name" value="ZF_MYND_2"/>
    <property type="match status" value="1"/>
</dbReference>
<accession>A0A0D7AY01</accession>
<name>A0A0D7AY01_9AGAR</name>
<dbReference type="Pfam" id="PF01753">
    <property type="entry name" value="zf-MYND"/>
    <property type="match status" value="1"/>
</dbReference>
<evidence type="ECO:0000256" key="4">
    <source>
        <dbReference type="PROSITE-ProRule" id="PRU00134"/>
    </source>
</evidence>
<organism evidence="6 7">
    <name type="scientific">Cylindrobasidium torrendii FP15055 ss-10</name>
    <dbReference type="NCBI Taxonomy" id="1314674"/>
    <lineage>
        <taxon>Eukaryota</taxon>
        <taxon>Fungi</taxon>
        <taxon>Dikarya</taxon>
        <taxon>Basidiomycota</taxon>
        <taxon>Agaricomycotina</taxon>
        <taxon>Agaricomycetes</taxon>
        <taxon>Agaricomycetidae</taxon>
        <taxon>Agaricales</taxon>
        <taxon>Marasmiineae</taxon>
        <taxon>Physalacriaceae</taxon>
        <taxon>Cylindrobasidium</taxon>
    </lineage>
</organism>
<gene>
    <name evidence="6" type="ORF">CYLTODRAFT_446966</name>
</gene>
<dbReference type="EMBL" id="KN880742">
    <property type="protein sequence ID" value="KIY62850.1"/>
    <property type="molecule type" value="Genomic_DNA"/>
</dbReference>
<proteinExistence type="predicted"/>